<sequence length="247" mass="27113">MATSEQKRQKKLAKKRSKEIAKRKQLAAEKNALRSIGGQVTAASSGKFHQCYIYNSLLDAESHGIGAVVVSRFLPDGNVVSACFLIDRFCLGVKDCYARMMSPRQFSEHVQGMREHDLVRPCSPEMAKKCVADAVQWAGQFGITPHPDYRTVEKIWPDVDASQSDQEFSFGQDGKPMFIAGPNDSPARIQQVMDALAAHAGEDSYHITAGIDPDAEGFGEIEVIDAPTGEARPLDEDESITRIDPAE</sequence>
<organism evidence="2 3">
    <name type="scientific">Roseimaritima ulvae</name>
    <dbReference type="NCBI Taxonomy" id="980254"/>
    <lineage>
        <taxon>Bacteria</taxon>
        <taxon>Pseudomonadati</taxon>
        <taxon>Planctomycetota</taxon>
        <taxon>Planctomycetia</taxon>
        <taxon>Pirellulales</taxon>
        <taxon>Pirellulaceae</taxon>
        <taxon>Roseimaritima</taxon>
    </lineage>
</organism>
<proteinExistence type="predicted"/>
<dbReference type="Proteomes" id="UP000325286">
    <property type="component" value="Chromosome"/>
</dbReference>
<dbReference type="OrthoDB" id="289429at2"/>
<gene>
    <name evidence="2" type="ORF">UC8_11410</name>
</gene>
<reference evidence="2 3" key="1">
    <citation type="submission" date="2019-08" db="EMBL/GenBank/DDBJ databases">
        <title>Deep-cultivation of Planctomycetes and their phenomic and genomic characterization uncovers novel biology.</title>
        <authorList>
            <person name="Wiegand S."/>
            <person name="Jogler M."/>
            <person name="Boedeker C."/>
            <person name="Pinto D."/>
            <person name="Vollmers J."/>
            <person name="Rivas-Marin E."/>
            <person name="Kohn T."/>
            <person name="Peeters S.H."/>
            <person name="Heuer A."/>
            <person name="Rast P."/>
            <person name="Oberbeckmann S."/>
            <person name="Bunk B."/>
            <person name="Jeske O."/>
            <person name="Meyerdierks A."/>
            <person name="Storesund J.E."/>
            <person name="Kallscheuer N."/>
            <person name="Luecker S."/>
            <person name="Lage O.M."/>
            <person name="Pohl T."/>
            <person name="Merkel B.J."/>
            <person name="Hornburger P."/>
            <person name="Mueller R.-W."/>
            <person name="Bruemmer F."/>
            <person name="Labrenz M."/>
            <person name="Spormann A.M."/>
            <person name="Op den Camp H."/>
            <person name="Overmann J."/>
            <person name="Amann R."/>
            <person name="Jetten M.S.M."/>
            <person name="Mascher T."/>
            <person name="Medema M.H."/>
            <person name="Devos D.P."/>
            <person name="Kaster A.-K."/>
            <person name="Ovreas L."/>
            <person name="Rohde M."/>
            <person name="Galperin M.Y."/>
            <person name="Jogler C."/>
        </authorList>
    </citation>
    <scope>NUCLEOTIDE SEQUENCE [LARGE SCALE GENOMIC DNA]</scope>
    <source>
        <strain evidence="2 3">UC8</strain>
    </source>
</reference>
<evidence type="ECO:0000313" key="3">
    <source>
        <dbReference type="Proteomes" id="UP000325286"/>
    </source>
</evidence>
<protein>
    <submittedName>
        <fullName evidence="2">Uncharacterized protein</fullName>
    </submittedName>
</protein>
<accession>A0A5B9QNF3</accession>
<evidence type="ECO:0000256" key="1">
    <source>
        <dbReference type="SAM" id="MobiDB-lite"/>
    </source>
</evidence>
<feature type="region of interest" description="Disordered" evidence="1">
    <location>
        <begin position="1"/>
        <end position="20"/>
    </location>
</feature>
<evidence type="ECO:0000313" key="2">
    <source>
        <dbReference type="EMBL" id="QEG39180.1"/>
    </source>
</evidence>
<feature type="compositionally biased region" description="Basic residues" evidence="1">
    <location>
        <begin position="8"/>
        <end position="20"/>
    </location>
</feature>
<dbReference type="EMBL" id="CP042914">
    <property type="protein sequence ID" value="QEG39180.1"/>
    <property type="molecule type" value="Genomic_DNA"/>
</dbReference>
<feature type="region of interest" description="Disordered" evidence="1">
    <location>
        <begin position="225"/>
        <end position="247"/>
    </location>
</feature>
<dbReference type="RefSeq" id="WP_068138365.1">
    <property type="nucleotide sequence ID" value="NZ_CP042914.1"/>
</dbReference>
<dbReference type="KEGG" id="rul:UC8_11410"/>
<keyword evidence="3" id="KW-1185">Reference proteome</keyword>
<dbReference type="AlphaFoldDB" id="A0A5B9QNF3"/>
<name>A0A5B9QNF3_9BACT</name>